<reference evidence="1 2" key="1">
    <citation type="submission" date="2019-06" db="EMBL/GenBank/DDBJ databases">
        <title>Draft genome sequence of the filamentous fungus Phialemoniopsis curvata isolated from diesel fuel.</title>
        <authorList>
            <person name="Varaljay V.A."/>
            <person name="Lyon W.J."/>
            <person name="Crouch A.L."/>
            <person name="Drake C.E."/>
            <person name="Hollomon J.M."/>
            <person name="Nadeau L.J."/>
            <person name="Nunn H.S."/>
            <person name="Stevenson B.S."/>
            <person name="Bojanowski C.L."/>
            <person name="Crookes-Goodson W.J."/>
        </authorList>
    </citation>
    <scope>NUCLEOTIDE SEQUENCE [LARGE SCALE GENOMIC DNA]</scope>
    <source>
        <strain evidence="1 2">D216</strain>
    </source>
</reference>
<sequence length="134" mass="14827">MAPVLWWWKAPAARDELARARAPSLPSALLAYCHLSHELPGAHTPPNGGPRLAVAAPPGHILRILQLIIAKRHWNWHPPPSPVLLFHGDARLWLPLPLNSTALPPLHRLRPAGNWALLLIQKPNKHCEASHLLA</sequence>
<dbReference type="GeneID" id="41975256"/>
<name>A0A507B3Y8_9PEZI</name>
<dbReference type="EMBL" id="SKBQ01000048">
    <property type="protein sequence ID" value="TPX11598.1"/>
    <property type="molecule type" value="Genomic_DNA"/>
</dbReference>
<dbReference type="AlphaFoldDB" id="A0A507B3Y8"/>
<accession>A0A507B3Y8</accession>
<keyword evidence="2" id="KW-1185">Reference proteome</keyword>
<evidence type="ECO:0000313" key="1">
    <source>
        <dbReference type="EMBL" id="TPX11598.1"/>
    </source>
</evidence>
<proteinExistence type="predicted"/>
<evidence type="ECO:0000313" key="2">
    <source>
        <dbReference type="Proteomes" id="UP000319257"/>
    </source>
</evidence>
<dbReference type="RefSeq" id="XP_030993309.1">
    <property type="nucleotide sequence ID" value="XM_031142594.1"/>
</dbReference>
<protein>
    <submittedName>
        <fullName evidence="1">Uncharacterized protein</fullName>
    </submittedName>
</protein>
<dbReference type="Proteomes" id="UP000319257">
    <property type="component" value="Unassembled WGS sequence"/>
</dbReference>
<comment type="caution">
    <text evidence="1">The sequence shown here is derived from an EMBL/GenBank/DDBJ whole genome shotgun (WGS) entry which is preliminary data.</text>
</comment>
<dbReference type="InParanoid" id="A0A507B3Y8"/>
<organism evidence="1 2">
    <name type="scientific">Thyridium curvatum</name>
    <dbReference type="NCBI Taxonomy" id="1093900"/>
    <lineage>
        <taxon>Eukaryota</taxon>
        <taxon>Fungi</taxon>
        <taxon>Dikarya</taxon>
        <taxon>Ascomycota</taxon>
        <taxon>Pezizomycotina</taxon>
        <taxon>Sordariomycetes</taxon>
        <taxon>Sordariomycetidae</taxon>
        <taxon>Thyridiales</taxon>
        <taxon>Thyridiaceae</taxon>
        <taxon>Thyridium</taxon>
    </lineage>
</organism>
<gene>
    <name evidence="1" type="ORF">E0L32_007809</name>
</gene>